<name>A0ABQ5U9D9_9PROT</name>
<dbReference type="InterPro" id="IPR018967">
    <property type="entry name" value="FeS-contain_CDGSH-typ"/>
</dbReference>
<comment type="caution">
    <text evidence="6">The sequence shown here is derived from an EMBL/GenBank/DDBJ whole genome shotgun (WGS) entry which is preliminary data.</text>
</comment>
<protein>
    <recommendedName>
        <fullName evidence="5">Iron-binding zinc finger CDGSH type domain-containing protein</fullName>
    </recommendedName>
</protein>
<dbReference type="Pfam" id="PF09360">
    <property type="entry name" value="zf-CDGSH"/>
    <property type="match status" value="2"/>
</dbReference>
<dbReference type="SMART" id="SM00704">
    <property type="entry name" value="ZnF_CDGSH"/>
    <property type="match status" value="2"/>
</dbReference>
<feature type="domain" description="Iron-binding zinc finger CDGSH type" evidence="5">
    <location>
        <begin position="15"/>
        <end position="50"/>
    </location>
</feature>
<evidence type="ECO:0000256" key="1">
    <source>
        <dbReference type="ARBA" id="ARBA00022714"/>
    </source>
</evidence>
<dbReference type="Gene3D" id="3.40.5.90">
    <property type="entry name" value="CDGSH iron-sulfur domain, mitoNEET-type"/>
    <property type="match status" value="2"/>
</dbReference>
<reference evidence="6" key="2">
    <citation type="submission" date="2023-01" db="EMBL/GenBank/DDBJ databases">
        <title>Draft genome sequence of Sneathiella chinensis strain NBRC 103408.</title>
        <authorList>
            <person name="Sun Q."/>
            <person name="Mori K."/>
        </authorList>
    </citation>
    <scope>NUCLEOTIDE SEQUENCE</scope>
    <source>
        <strain evidence="6">NBRC 103408</strain>
    </source>
</reference>
<keyword evidence="4" id="KW-0411">Iron-sulfur</keyword>
<sequence length="87" mass="9822">MTEPKAEPKIADVKPMKVRVEAGKRYLWCSCGRSSTQPFCDGSHKGTGLRPVRFTPEQDDEVYLCMCKQTGNRPYCDGTHQQVAKQD</sequence>
<gene>
    <name evidence="6" type="ORF">GCM10007924_23420</name>
</gene>
<evidence type="ECO:0000256" key="2">
    <source>
        <dbReference type="ARBA" id="ARBA00022723"/>
    </source>
</evidence>
<keyword evidence="3" id="KW-0408">Iron</keyword>
<dbReference type="RefSeq" id="WP_169561190.1">
    <property type="nucleotide sequence ID" value="NZ_BSNF01000008.1"/>
</dbReference>
<evidence type="ECO:0000259" key="5">
    <source>
        <dbReference type="SMART" id="SM00704"/>
    </source>
</evidence>
<dbReference type="Proteomes" id="UP001161409">
    <property type="component" value="Unassembled WGS sequence"/>
</dbReference>
<feature type="domain" description="Iron-binding zinc finger CDGSH type" evidence="5">
    <location>
        <begin position="51"/>
        <end position="86"/>
    </location>
</feature>
<accession>A0ABQ5U9D9</accession>
<dbReference type="InterPro" id="IPR052950">
    <property type="entry name" value="CISD"/>
</dbReference>
<evidence type="ECO:0000256" key="3">
    <source>
        <dbReference type="ARBA" id="ARBA00023004"/>
    </source>
</evidence>
<dbReference type="InterPro" id="IPR042216">
    <property type="entry name" value="MitoNEET_CISD"/>
</dbReference>
<reference evidence="6" key="1">
    <citation type="journal article" date="2014" name="Int. J. Syst. Evol. Microbiol.">
        <title>Complete genome of a new Firmicutes species belonging to the dominant human colonic microbiota ('Ruminococcus bicirculans') reveals two chromosomes and a selective capacity to utilize plant glucans.</title>
        <authorList>
            <consortium name="NISC Comparative Sequencing Program"/>
            <person name="Wegmann U."/>
            <person name="Louis P."/>
            <person name="Goesmann A."/>
            <person name="Henrissat B."/>
            <person name="Duncan S.H."/>
            <person name="Flint H.J."/>
        </authorList>
    </citation>
    <scope>NUCLEOTIDE SEQUENCE</scope>
    <source>
        <strain evidence="6">NBRC 103408</strain>
    </source>
</reference>
<keyword evidence="2" id="KW-0479">Metal-binding</keyword>
<evidence type="ECO:0000313" key="7">
    <source>
        <dbReference type="Proteomes" id="UP001161409"/>
    </source>
</evidence>
<dbReference type="PANTHER" id="PTHR46491:SF3">
    <property type="entry name" value="CDGSH IRON-SULFUR DOMAIN-CONTAINING PROTEIN 3, MITOCHONDRIAL"/>
    <property type="match status" value="1"/>
</dbReference>
<organism evidence="6 7">
    <name type="scientific">Sneathiella chinensis</name>
    <dbReference type="NCBI Taxonomy" id="349750"/>
    <lineage>
        <taxon>Bacteria</taxon>
        <taxon>Pseudomonadati</taxon>
        <taxon>Pseudomonadota</taxon>
        <taxon>Alphaproteobacteria</taxon>
        <taxon>Sneathiellales</taxon>
        <taxon>Sneathiellaceae</taxon>
        <taxon>Sneathiella</taxon>
    </lineage>
</organism>
<evidence type="ECO:0000313" key="6">
    <source>
        <dbReference type="EMBL" id="GLQ07121.1"/>
    </source>
</evidence>
<dbReference type="EMBL" id="BSNF01000008">
    <property type="protein sequence ID" value="GLQ07121.1"/>
    <property type="molecule type" value="Genomic_DNA"/>
</dbReference>
<dbReference type="PANTHER" id="PTHR46491">
    <property type="entry name" value="CDGSH IRON SULFUR DOMAIN PROTEIN HOMOLOG"/>
    <property type="match status" value="1"/>
</dbReference>
<evidence type="ECO:0000256" key="4">
    <source>
        <dbReference type="ARBA" id="ARBA00023014"/>
    </source>
</evidence>
<keyword evidence="1" id="KW-0001">2Fe-2S</keyword>
<proteinExistence type="predicted"/>
<keyword evidence="7" id="KW-1185">Reference proteome</keyword>